<dbReference type="GeneID" id="85475562"/>
<dbReference type="InterPro" id="IPR036259">
    <property type="entry name" value="MFS_trans_sf"/>
</dbReference>
<dbReference type="PANTHER" id="PTHR11360">
    <property type="entry name" value="MONOCARBOXYLATE TRANSPORTER"/>
    <property type="match status" value="1"/>
</dbReference>
<reference evidence="6" key="1">
    <citation type="submission" date="2021-06" db="EMBL/GenBank/DDBJ databases">
        <title>Comparative genomics, transcriptomics and evolutionary studies reveal genomic signatures of adaptation to plant cell wall in hemibiotrophic fungi.</title>
        <authorList>
            <consortium name="DOE Joint Genome Institute"/>
            <person name="Baroncelli R."/>
            <person name="Diaz J.F."/>
            <person name="Benocci T."/>
            <person name="Peng M."/>
            <person name="Battaglia E."/>
            <person name="Haridas S."/>
            <person name="Andreopoulos W."/>
            <person name="Labutti K."/>
            <person name="Pangilinan J."/>
            <person name="Floch G.L."/>
            <person name="Makela M.R."/>
            <person name="Henrissat B."/>
            <person name="Grigoriev I.V."/>
            <person name="Crouch J.A."/>
            <person name="De Vries R.P."/>
            <person name="Sukno S.A."/>
            <person name="Thon M.R."/>
        </authorList>
    </citation>
    <scope>NUCLEOTIDE SEQUENCE</scope>
    <source>
        <strain evidence="6">CBS 102054</strain>
    </source>
</reference>
<dbReference type="EMBL" id="JAHMHQ010000014">
    <property type="protein sequence ID" value="KAK1634648.1"/>
    <property type="molecule type" value="Genomic_DNA"/>
</dbReference>
<gene>
    <name evidence="6" type="ORF">BDP81DRAFT_431689</name>
</gene>
<dbReference type="InterPro" id="IPR011701">
    <property type="entry name" value="MFS"/>
</dbReference>
<feature type="transmembrane region" description="Helical" evidence="4">
    <location>
        <begin position="326"/>
        <end position="345"/>
    </location>
</feature>
<evidence type="ECO:0000256" key="3">
    <source>
        <dbReference type="SAM" id="MobiDB-lite"/>
    </source>
</evidence>
<dbReference type="AlphaFoldDB" id="A0AAI9ZMF1"/>
<evidence type="ECO:0000256" key="1">
    <source>
        <dbReference type="ARBA" id="ARBA00004141"/>
    </source>
</evidence>
<comment type="subcellular location">
    <subcellularLocation>
        <location evidence="1">Membrane</location>
        <topology evidence="1">Multi-pass membrane protein</topology>
    </subcellularLocation>
</comment>
<dbReference type="GO" id="GO:0016020">
    <property type="term" value="C:membrane"/>
    <property type="evidence" value="ECO:0007669"/>
    <property type="project" value="UniProtKB-SubCell"/>
</dbReference>
<feature type="transmembrane region" description="Helical" evidence="4">
    <location>
        <begin position="192"/>
        <end position="214"/>
    </location>
</feature>
<sequence>MHVETKPETTTTPLPDQEPSQSPTPPTHPDTAPDGGYGWIVTASMAIIYGHSWGISAAYSVFLAHYIKADIFPGTSALVYAAIGSLSIGVTPVISPLATIMAREMGTRPTMLLGAVLQSASLVCVSFSTSIWHLFLSQGLLFGIGMHSYGIVAQWFTARRALANGVAIAGAGLGGLTYSLAVGAMMDSMGLLWAYRVLAIVSGVANVVSTLLIRTRYGETRAKRLALDVSLFKKVEYLLVLGFGAFSMLGYFILTFTLANYANVIGLDPSQASQVSAVFMLGQAVGRPAIGWLSDRFGRINVTFLMTLVTGILSLAFWINATSFGALIAFALVVGLPSGVFWANAAPVIAEVLGAENLASGLSLLWLMMVLGAQVFTGLMFIAAAVCVFVLRKHQIKLRKKAGESSNDSSEEKRTDTQAFRRGQGSMGLSSWVVV</sequence>
<keyword evidence="7" id="KW-1185">Reference proteome</keyword>
<dbReference type="SUPFAM" id="SSF103473">
    <property type="entry name" value="MFS general substrate transporter"/>
    <property type="match status" value="1"/>
</dbReference>
<dbReference type="PANTHER" id="PTHR11360:SF315">
    <property type="entry name" value="TRANSPORTER MCH2-RELATED"/>
    <property type="match status" value="1"/>
</dbReference>
<dbReference type="Pfam" id="PF07690">
    <property type="entry name" value="MFS_1"/>
    <property type="match status" value="2"/>
</dbReference>
<feature type="region of interest" description="Disordered" evidence="3">
    <location>
        <begin position="1"/>
        <end position="33"/>
    </location>
</feature>
<evidence type="ECO:0000256" key="2">
    <source>
        <dbReference type="ARBA" id="ARBA00006727"/>
    </source>
</evidence>
<feature type="transmembrane region" description="Helical" evidence="4">
    <location>
        <begin position="365"/>
        <end position="391"/>
    </location>
</feature>
<feature type="transmembrane region" description="Helical" evidence="4">
    <location>
        <begin position="140"/>
        <end position="158"/>
    </location>
</feature>
<keyword evidence="4" id="KW-0812">Transmembrane</keyword>
<dbReference type="PROSITE" id="PS50850">
    <property type="entry name" value="MFS"/>
    <property type="match status" value="1"/>
</dbReference>
<comment type="similarity">
    <text evidence="2">Belongs to the major facilitator superfamily. Monocarboxylate porter (TC 2.A.1.13) family.</text>
</comment>
<evidence type="ECO:0000259" key="5">
    <source>
        <dbReference type="PROSITE" id="PS50850"/>
    </source>
</evidence>
<feature type="domain" description="Major facilitator superfamily (MFS) profile" evidence="5">
    <location>
        <begin position="235"/>
        <end position="435"/>
    </location>
</feature>
<organism evidence="6 7">
    <name type="scientific">Colletotrichum phormii</name>
    <dbReference type="NCBI Taxonomy" id="359342"/>
    <lineage>
        <taxon>Eukaryota</taxon>
        <taxon>Fungi</taxon>
        <taxon>Dikarya</taxon>
        <taxon>Ascomycota</taxon>
        <taxon>Pezizomycotina</taxon>
        <taxon>Sordariomycetes</taxon>
        <taxon>Hypocreomycetidae</taxon>
        <taxon>Glomerellales</taxon>
        <taxon>Glomerellaceae</taxon>
        <taxon>Colletotrichum</taxon>
        <taxon>Colletotrichum acutatum species complex</taxon>
    </lineage>
</organism>
<feature type="transmembrane region" description="Helical" evidence="4">
    <location>
        <begin position="300"/>
        <end position="319"/>
    </location>
</feature>
<protein>
    <submittedName>
        <fullName evidence="6">Major facilitator superfamily domain-containing protein</fullName>
    </submittedName>
</protein>
<feature type="transmembrane region" description="Helical" evidence="4">
    <location>
        <begin position="165"/>
        <end position="186"/>
    </location>
</feature>
<dbReference type="GO" id="GO:0022857">
    <property type="term" value="F:transmembrane transporter activity"/>
    <property type="evidence" value="ECO:0007669"/>
    <property type="project" value="InterPro"/>
</dbReference>
<dbReference type="InterPro" id="IPR020846">
    <property type="entry name" value="MFS_dom"/>
</dbReference>
<keyword evidence="4" id="KW-0472">Membrane</keyword>
<feature type="transmembrane region" description="Helical" evidence="4">
    <location>
        <begin position="46"/>
        <end position="67"/>
    </location>
</feature>
<dbReference type="Gene3D" id="1.20.1250.20">
    <property type="entry name" value="MFS general substrate transporter like domains"/>
    <property type="match status" value="2"/>
</dbReference>
<keyword evidence="4" id="KW-1133">Transmembrane helix</keyword>
<evidence type="ECO:0000313" key="6">
    <source>
        <dbReference type="EMBL" id="KAK1634648.1"/>
    </source>
</evidence>
<evidence type="ECO:0000256" key="4">
    <source>
        <dbReference type="SAM" id="Phobius"/>
    </source>
</evidence>
<feature type="transmembrane region" description="Helical" evidence="4">
    <location>
        <begin position="235"/>
        <end position="254"/>
    </location>
</feature>
<dbReference type="InterPro" id="IPR050327">
    <property type="entry name" value="Proton-linked_MCT"/>
</dbReference>
<feature type="transmembrane region" description="Helical" evidence="4">
    <location>
        <begin position="79"/>
        <end position="100"/>
    </location>
</feature>
<evidence type="ECO:0000313" key="7">
    <source>
        <dbReference type="Proteomes" id="UP001243989"/>
    </source>
</evidence>
<name>A0AAI9ZMF1_9PEZI</name>
<accession>A0AAI9ZMF1</accession>
<proteinExistence type="inferred from homology"/>
<comment type="caution">
    <text evidence="6">The sequence shown here is derived from an EMBL/GenBank/DDBJ whole genome shotgun (WGS) entry which is preliminary data.</text>
</comment>
<dbReference type="Proteomes" id="UP001243989">
    <property type="component" value="Unassembled WGS sequence"/>
</dbReference>
<dbReference type="RefSeq" id="XP_060443255.1">
    <property type="nucleotide sequence ID" value="XM_060590700.1"/>
</dbReference>